<keyword evidence="6" id="KW-1185">Reference proteome</keyword>
<gene>
    <name evidence="5" type="ORF">OMP40_10955</name>
</gene>
<dbReference type="Pfam" id="PF13385">
    <property type="entry name" value="Laminin_G_3"/>
    <property type="match status" value="1"/>
</dbReference>
<evidence type="ECO:0000256" key="2">
    <source>
        <dbReference type="ARBA" id="ARBA00023157"/>
    </source>
</evidence>
<dbReference type="InterPro" id="IPR006558">
    <property type="entry name" value="LamG-like"/>
</dbReference>
<evidence type="ECO:0000256" key="1">
    <source>
        <dbReference type="ARBA" id="ARBA00022729"/>
    </source>
</evidence>
<keyword evidence="2" id="KW-1015">Disulfide bond</keyword>
<accession>A0A9X4KRI5</accession>
<dbReference type="SUPFAM" id="SSF49899">
    <property type="entry name" value="Concanavalin A-like lectins/glucanases"/>
    <property type="match status" value="1"/>
</dbReference>
<feature type="domain" description="LamG-like jellyroll fold" evidence="4">
    <location>
        <begin position="97"/>
        <end position="234"/>
    </location>
</feature>
<dbReference type="Gene3D" id="2.60.120.200">
    <property type="match status" value="1"/>
</dbReference>
<comment type="caution">
    <text evidence="5">The sequence shown here is derived from an EMBL/GenBank/DDBJ whole genome shotgun (WGS) entry which is preliminary data.</text>
</comment>
<evidence type="ECO:0000259" key="4">
    <source>
        <dbReference type="SMART" id="SM00560"/>
    </source>
</evidence>
<feature type="region of interest" description="Disordered" evidence="3">
    <location>
        <begin position="35"/>
        <end position="62"/>
    </location>
</feature>
<reference evidence="5" key="1">
    <citation type="submission" date="2022-10" db="EMBL/GenBank/DDBJ databases">
        <title>Comparative genomic analysis of Cohnella hashimotonis sp. nov., isolated from the International Space Station.</title>
        <authorList>
            <person name="Simpson A."/>
            <person name="Venkateswaran K."/>
        </authorList>
    </citation>
    <scope>NUCLEOTIDE SEQUENCE</scope>
    <source>
        <strain evidence="5">DSM 28161</strain>
    </source>
</reference>
<dbReference type="SMART" id="SM00560">
    <property type="entry name" value="LamGL"/>
    <property type="match status" value="1"/>
</dbReference>
<evidence type="ECO:0000256" key="3">
    <source>
        <dbReference type="SAM" id="MobiDB-lite"/>
    </source>
</evidence>
<dbReference type="InterPro" id="IPR013320">
    <property type="entry name" value="ConA-like_dom_sf"/>
</dbReference>
<dbReference type="RefSeq" id="WP_277531273.1">
    <property type="nucleotide sequence ID" value="NZ_JAPDIA010000003.1"/>
</dbReference>
<evidence type="ECO:0000313" key="5">
    <source>
        <dbReference type="EMBL" id="MDG0809794.1"/>
    </source>
</evidence>
<evidence type="ECO:0000313" key="6">
    <source>
        <dbReference type="Proteomes" id="UP001153404"/>
    </source>
</evidence>
<keyword evidence="1" id="KW-0732">Signal</keyword>
<feature type="compositionally biased region" description="Polar residues" evidence="3">
    <location>
        <begin position="46"/>
        <end position="60"/>
    </location>
</feature>
<dbReference type="PANTHER" id="PTHR47635:SF2">
    <property type="entry name" value="LAMG-LIKE JELLYROLL FOLD DOMAIN-CONTAINING PROTEIN"/>
    <property type="match status" value="1"/>
</dbReference>
<sequence>MPFSIRRFSKRSPTPCRRNRVASFRPARRGELPVPVSTWTFDEKTGNTSVESSGSGSPAQLKNGAEIIPGGVAGNALSLDGVDDYAEIDSAALNGKEQFTISLWVNMTRLPQLNYSLIGKEGGDTDNAFRLTILPSGAGHFVMRTPESNWYSTVAAFDWPLQPNRWHQVAMTYDGKNARVYVDGEEEGMSGEIRGGLMTVANPIRLGYQSATNIEYAQADMDELRLYDRALTGDQVAKLFSLR</sequence>
<dbReference type="Proteomes" id="UP001153404">
    <property type="component" value="Unassembled WGS sequence"/>
</dbReference>
<protein>
    <submittedName>
        <fullName evidence="5">LamG domain-containing protein</fullName>
    </submittedName>
</protein>
<name>A0A9X4KRI5_9BACL</name>
<dbReference type="EMBL" id="JAPDIA010000003">
    <property type="protein sequence ID" value="MDG0809794.1"/>
    <property type="molecule type" value="Genomic_DNA"/>
</dbReference>
<organism evidence="5 6">
    <name type="scientific">Cohnella rhizosphaerae</name>
    <dbReference type="NCBI Taxonomy" id="1457232"/>
    <lineage>
        <taxon>Bacteria</taxon>
        <taxon>Bacillati</taxon>
        <taxon>Bacillota</taxon>
        <taxon>Bacilli</taxon>
        <taxon>Bacillales</taxon>
        <taxon>Paenibacillaceae</taxon>
        <taxon>Cohnella</taxon>
    </lineage>
</organism>
<dbReference type="PANTHER" id="PTHR47635">
    <property type="entry name" value="CUB DOMAIN-CONTAINING PROTEIN"/>
    <property type="match status" value="1"/>
</dbReference>
<proteinExistence type="predicted"/>
<dbReference type="AlphaFoldDB" id="A0A9X4KRI5"/>